<dbReference type="Gene3D" id="3.10.310.30">
    <property type="match status" value="1"/>
</dbReference>
<dbReference type="Pfam" id="PF01368">
    <property type="entry name" value="DHH"/>
    <property type="match status" value="1"/>
</dbReference>
<dbReference type="GO" id="GO:0006281">
    <property type="term" value="P:DNA repair"/>
    <property type="evidence" value="ECO:0007669"/>
    <property type="project" value="InterPro"/>
</dbReference>
<dbReference type="InterPro" id="IPR001667">
    <property type="entry name" value="DDH_dom"/>
</dbReference>
<feature type="domain" description="DHHA1" evidence="7">
    <location>
        <begin position="358"/>
        <end position="447"/>
    </location>
</feature>
<keyword evidence="4" id="KW-0378">Hydrolase</keyword>
<keyword evidence="3" id="KW-0540">Nuclease</keyword>
<sequence length="574" mass="63549">MPEPNNAKKLSYSNKEWMLPKPVPPAVKDALQEYPALIQQILYNRGYEDAASAEQFLHDEGEILDPYLLSDIPKAVERIEQAIQTHQKMVVYGDFDVDGITGTALLTQALLELGAEVQPYIPDRFAEGYGLNMDAMRNLAELGTQVLVTVDCGIRSSEEVRLAQELRMDVILTDHHLPGESTPPAIAVICQKKDDEIYPNFHIAGVGLAYKLVMALFQRVEKSREDIEKYLDLVALGTVADVVPLVGENRTFVKKGLEKIHEGKRPGLRALIAESGIASPAEVSAEHIGFRIGPRLNAAGRLDSAMLAWKLLTTSDADEAMVLAATLNNLNVERRGETESAYAIAIRDPNIQREKRIIFTVNPEFHEGIVGLVASKLCDEYYLPAIVGTNHNGLIRASCRSIPEFHITQALDRCADLLVQYGGHSMAAGLTVEKENLEALKENLSQIALETVDWESVTSKAWLDGEVQGTDVNGKIPNIMRALEAFEPTGEGNRKPLLFMRGLKVEEKRQVGTAKNHLKLKLRDGYVLWDAIAFGMGDVYDFLDSYVDVAFHYAVNDFNGGIQLVVRDMRPASD</sequence>
<evidence type="ECO:0000256" key="4">
    <source>
        <dbReference type="ARBA" id="ARBA00022801"/>
    </source>
</evidence>
<organism evidence="9 10">
    <name type="scientific">Anaerolinea thermophila</name>
    <dbReference type="NCBI Taxonomy" id="167964"/>
    <lineage>
        <taxon>Bacteria</taxon>
        <taxon>Bacillati</taxon>
        <taxon>Chloroflexota</taxon>
        <taxon>Anaerolineae</taxon>
        <taxon>Anaerolineales</taxon>
        <taxon>Anaerolineaceae</taxon>
        <taxon>Anaerolinea</taxon>
    </lineage>
</organism>
<dbReference type="GO" id="GO:0006310">
    <property type="term" value="P:DNA recombination"/>
    <property type="evidence" value="ECO:0007669"/>
    <property type="project" value="InterPro"/>
</dbReference>
<dbReference type="PATRIC" id="fig|167964.4.peg.408"/>
<evidence type="ECO:0000259" key="6">
    <source>
        <dbReference type="Pfam" id="PF01368"/>
    </source>
</evidence>
<proteinExistence type="inferred from homology"/>
<protein>
    <recommendedName>
        <fullName evidence="2">Single-stranded-DNA-specific exonuclease RecJ</fullName>
    </recommendedName>
</protein>
<dbReference type="NCBIfam" id="TIGR00644">
    <property type="entry name" value="recJ"/>
    <property type="match status" value="1"/>
</dbReference>
<dbReference type="Pfam" id="PF02272">
    <property type="entry name" value="DHHA1"/>
    <property type="match status" value="1"/>
</dbReference>
<gene>
    <name evidence="9" type="ORF">XD73_0082</name>
</gene>
<feature type="domain" description="RecJ OB" evidence="8">
    <location>
        <begin position="464"/>
        <end position="568"/>
    </location>
</feature>
<dbReference type="EMBL" id="LGFU01000002">
    <property type="protein sequence ID" value="KUK47013.1"/>
    <property type="molecule type" value="Genomic_DNA"/>
</dbReference>
<evidence type="ECO:0000256" key="5">
    <source>
        <dbReference type="ARBA" id="ARBA00022839"/>
    </source>
</evidence>
<comment type="similarity">
    <text evidence="1">Belongs to the RecJ family.</text>
</comment>
<dbReference type="AlphaFoldDB" id="A0A101FZ87"/>
<keyword evidence="5 9" id="KW-0269">Exonuclease</keyword>
<dbReference type="GO" id="GO:0008409">
    <property type="term" value="F:5'-3' exonuclease activity"/>
    <property type="evidence" value="ECO:0007669"/>
    <property type="project" value="InterPro"/>
</dbReference>
<dbReference type="InterPro" id="IPR038763">
    <property type="entry name" value="DHH_sf"/>
</dbReference>
<evidence type="ECO:0000256" key="3">
    <source>
        <dbReference type="ARBA" id="ARBA00022722"/>
    </source>
</evidence>
<evidence type="ECO:0000313" key="9">
    <source>
        <dbReference type="EMBL" id="KUK47013.1"/>
    </source>
</evidence>
<evidence type="ECO:0000259" key="7">
    <source>
        <dbReference type="Pfam" id="PF02272"/>
    </source>
</evidence>
<dbReference type="PANTHER" id="PTHR30255:SF2">
    <property type="entry name" value="SINGLE-STRANDED-DNA-SPECIFIC EXONUCLEASE RECJ"/>
    <property type="match status" value="1"/>
</dbReference>
<evidence type="ECO:0000259" key="8">
    <source>
        <dbReference type="Pfam" id="PF17768"/>
    </source>
</evidence>
<evidence type="ECO:0000256" key="1">
    <source>
        <dbReference type="ARBA" id="ARBA00005915"/>
    </source>
</evidence>
<dbReference type="Gene3D" id="3.90.1640.30">
    <property type="match status" value="1"/>
</dbReference>
<dbReference type="SUPFAM" id="SSF64182">
    <property type="entry name" value="DHH phosphoesterases"/>
    <property type="match status" value="1"/>
</dbReference>
<dbReference type="GO" id="GO:0003676">
    <property type="term" value="F:nucleic acid binding"/>
    <property type="evidence" value="ECO:0007669"/>
    <property type="project" value="InterPro"/>
</dbReference>
<dbReference type="InterPro" id="IPR004610">
    <property type="entry name" value="RecJ"/>
</dbReference>
<dbReference type="InterPro" id="IPR003156">
    <property type="entry name" value="DHHA1_dom"/>
</dbReference>
<evidence type="ECO:0000313" key="10">
    <source>
        <dbReference type="Proteomes" id="UP000064249"/>
    </source>
</evidence>
<dbReference type="InterPro" id="IPR051673">
    <property type="entry name" value="SSDNA_exonuclease_RecJ"/>
</dbReference>
<feature type="domain" description="DDH" evidence="6">
    <location>
        <begin position="88"/>
        <end position="238"/>
    </location>
</feature>
<evidence type="ECO:0000256" key="2">
    <source>
        <dbReference type="ARBA" id="ARBA00019841"/>
    </source>
</evidence>
<dbReference type="Proteomes" id="UP000064249">
    <property type="component" value="Unassembled WGS sequence"/>
</dbReference>
<dbReference type="InterPro" id="IPR041122">
    <property type="entry name" value="RecJ_OB"/>
</dbReference>
<comment type="caution">
    <text evidence="9">The sequence shown here is derived from an EMBL/GenBank/DDBJ whole genome shotgun (WGS) entry which is preliminary data.</text>
</comment>
<reference evidence="9 10" key="1">
    <citation type="journal article" date="2015" name="MBio">
        <title>Genome-Resolved Metagenomic Analysis Reveals Roles for Candidate Phyla and Other Microbial Community Members in Biogeochemical Transformations in Oil Reservoirs.</title>
        <authorList>
            <person name="Hu P."/>
            <person name="Tom L."/>
            <person name="Singh A."/>
            <person name="Thomas B.C."/>
            <person name="Baker B.J."/>
            <person name="Piceno Y.M."/>
            <person name="Andersen G.L."/>
            <person name="Banfield J.F."/>
        </authorList>
    </citation>
    <scope>NUCLEOTIDE SEQUENCE [LARGE SCALE GENOMIC DNA]</scope>
    <source>
        <strain evidence="9">46_16</strain>
    </source>
</reference>
<dbReference type="Pfam" id="PF17768">
    <property type="entry name" value="RecJ_OB"/>
    <property type="match status" value="1"/>
</dbReference>
<accession>A0A101FZ87</accession>
<name>A0A101FZ87_9CHLR</name>
<dbReference type="PANTHER" id="PTHR30255">
    <property type="entry name" value="SINGLE-STRANDED-DNA-SPECIFIC EXONUCLEASE RECJ"/>
    <property type="match status" value="1"/>
</dbReference>